<keyword evidence="2" id="KW-0067">ATP-binding</keyword>
<dbReference type="InterPro" id="IPR006935">
    <property type="entry name" value="Helicase/UvrB_N"/>
</dbReference>
<evidence type="ECO:0000313" key="3">
    <source>
        <dbReference type="Proteomes" id="UP000748332"/>
    </source>
</evidence>
<reference evidence="2" key="1">
    <citation type="submission" date="2020-04" db="EMBL/GenBank/DDBJ databases">
        <authorList>
            <person name="Zhang T."/>
        </authorList>
    </citation>
    <scope>NUCLEOTIDE SEQUENCE</scope>
    <source>
        <strain evidence="2">HKST-UBA16</strain>
    </source>
</reference>
<dbReference type="GO" id="GO:0005524">
    <property type="term" value="F:ATP binding"/>
    <property type="evidence" value="ECO:0007669"/>
    <property type="project" value="InterPro"/>
</dbReference>
<keyword evidence="2" id="KW-0378">Hydrolase</keyword>
<keyword evidence="2" id="KW-0347">Helicase</keyword>
<name>A0A955I2B0_9BACT</name>
<dbReference type="Gene3D" id="3.40.50.300">
    <property type="entry name" value="P-loop containing nucleotide triphosphate hydrolases"/>
    <property type="match status" value="2"/>
</dbReference>
<feature type="domain" description="Helicase ATP-binding" evidence="1">
    <location>
        <begin position="12"/>
        <end position="147"/>
    </location>
</feature>
<dbReference type="EMBL" id="JAGQLM010000132">
    <property type="protein sequence ID" value="MCA9375278.1"/>
    <property type="molecule type" value="Genomic_DNA"/>
</dbReference>
<dbReference type="InterPro" id="IPR050742">
    <property type="entry name" value="Helicase_Restrict-Modif_Enz"/>
</dbReference>
<keyword evidence="2" id="KW-0547">Nucleotide-binding</keyword>
<dbReference type="Pfam" id="PF04851">
    <property type="entry name" value="ResIII"/>
    <property type="match status" value="1"/>
</dbReference>
<dbReference type="AlphaFoldDB" id="A0A955I2B0"/>
<dbReference type="PANTHER" id="PTHR47396:SF1">
    <property type="entry name" value="ATP-DEPENDENT HELICASE IRC3-RELATED"/>
    <property type="match status" value="1"/>
</dbReference>
<dbReference type="GO" id="GO:0005829">
    <property type="term" value="C:cytosol"/>
    <property type="evidence" value="ECO:0007669"/>
    <property type="project" value="TreeGrafter"/>
</dbReference>
<dbReference type="Pfam" id="PF00271">
    <property type="entry name" value="Helicase_C"/>
    <property type="match status" value="1"/>
</dbReference>
<dbReference type="PANTHER" id="PTHR47396">
    <property type="entry name" value="TYPE I RESTRICTION ENZYME ECOKI R PROTEIN"/>
    <property type="match status" value="1"/>
</dbReference>
<dbReference type="GO" id="GO:0003677">
    <property type="term" value="F:DNA binding"/>
    <property type="evidence" value="ECO:0007669"/>
    <property type="project" value="InterPro"/>
</dbReference>
<dbReference type="PROSITE" id="PS51192">
    <property type="entry name" value="HELICASE_ATP_BIND_1"/>
    <property type="match status" value="1"/>
</dbReference>
<gene>
    <name evidence="2" type="ORF">KC622_03030</name>
</gene>
<organism evidence="2 3">
    <name type="scientific">Candidatus Dojkabacteria bacterium</name>
    <dbReference type="NCBI Taxonomy" id="2099670"/>
    <lineage>
        <taxon>Bacteria</taxon>
        <taxon>Candidatus Dojkabacteria</taxon>
    </lineage>
</organism>
<accession>A0A955I2B0</accession>
<comment type="caution">
    <text evidence="2">The sequence shown here is derived from an EMBL/GenBank/DDBJ whole genome shotgun (WGS) entry which is preliminary data.</text>
</comment>
<proteinExistence type="predicted"/>
<dbReference type="CDD" id="cd18785">
    <property type="entry name" value="SF2_C"/>
    <property type="match status" value="1"/>
</dbReference>
<dbReference type="GO" id="GO:0004386">
    <property type="term" value="F:helicase activity"/>
    <property type="evidence" value="ECO:0007669"/>
    <property type="project" value="UniProtKB-KW"/>
</dbReference>
<dbReference type="InterPro" id="IPR001650">
    <property type="entry name" value="Helicase_C-like"/>
</dbReference>
<sequence>MNKDLIQQQAVQTIEEHNGWGILEIATGVGKTKIIIDYIKNHPEFTNVLWTVPTVKLRDKTVKEEFEKWNAKNLYKDIINTICYRSITKLKDNKYDLVVMDEGHNITRNQSYFFWQNKYNKLLLLSATVPRGGFKYKFLKTLKLHIIKRISVDEAVDENLVSEYQIMVVKTRLSQQPKYSRYGFTTSEQKEYDYYTRKIETSGSSTSDSLYLQRMHCIYNSSSKLLAAKKILSRIPDDKRVIIFAPNIDSAERISKYTYHSKTDDHDYELFNNLKVNRLSVVDRINEGDNLVDVDIAVIFQTNRNDRKYIQRQGRALRWRKNHVAQIYVIQLDDTVDEEWVKMSLESLNEHNIFYLNVNLL</sequence>
<dbReference type="InterPro" id="IPR014001">
    <property type="entry name" value="Helicase_ATP-bd"/>
</dbReference>
<dbReference type="SUPFAM" id="SSF52540">
    <property type="entry name" value="P-loop containing nucleoside triphosphate hydrolases"/>
    <property type="match status" value="1"/>
</dbReference>
<dbReference type="GO" id="GO:0016787">
    <property type="term" value="F:hydrolase activity"/>
    <property type="evidence" value="ECO:0007669"/>
    <property type="project" value="InterPro"/>
</dbReference>
<evidence type="ECO:0000313" key="2">
    <source>
        <dbReference type="EMBL" id="MCA9375278.1"/>
    </source>
</evidence>
<reference evidence="2" key="2">
    <citation type="journal article" date="2021" name="Microbiome">
        <title>Successional dynamics and alternative stable states in a saline activated sludge microbial community over 9 years.</title>
        <authorList>
            <person name="Wang Y."/>
            <person name="Ye J."/>
            <person name="Ju F."/>
            <person name="Liu L."/>
            <person name="Boyd J.A."/>
            <person name="Deng Y."/>
            <person name="Parks D.H."/>
            <person name="Jiang X."/>
            <person name="Yin X."/>
            <person name="Woodcroft B.J."/>
            <person name="Tyson G.W."/>
            <person name="Hugenholtz P."/>
            <person name="Polz M.F."/>
            <person name="Zhang T."/>
        </authorList>
    </citation>
    <scope>NUCLEOTIDE SEQUENCE</scope>
    <source>
        <strain evidence="2">HKST-UBA16</strain>
    </source>
</reference>
<dbReference type="InterPro" id="IPR027417">
    <property type="entry name" value="P-loop_NTPase"/>
</dbReference>
<dbReference type="Proteomes" id="UP000748332">
    <property type="component" value="Unassembled WGS sequence"/>
</dbReference>
<evidence type="ECO:0000259" key="1">
    <source>
        <dbReference type="PROSITE" id="PS51192"/>
    </source>
</evidence>
<protein>
    <submittedName>
        <fullName evidence="2">DEAD/DEAH box helicase family protein</fullName>
    </submittedName>
</protein>